<dbReference type="EMBL" id="DYWT01000173">
    <property type="protein sequence ID" value="HJF32181.1"/>
    <property type="molecule type" value="Genomic_DNA"/>
</dbReference>
<reference evidence="1" key="2">
    <citation type="submission" date="2021-09" db="EMBL/GenBank/DDBJ databases">
        <authorList>
            <person name="Gilroy R."/>
        </authorList>
    </citation>
    <scope>NUCLEOTIDE SEQUENCE</scope>
    <source>
        <strain evidence="1">CHK171-7178</strain>
    </source>
</reference>
<reference evidence="1" key="1">
    <citation type="journal article" date="2021" name="PeerJ">
        <title>Extensive microbial diversity within the chicken gut microbiome revealed by metagenomics and culture.</title>
        <authorList>
            <person name="Gilroy R."/>
            <person name="Ravi A."/>
            <person name="Getino M."/>
            <person name="Pursley I."/>
            <person name="Horton D.L."/>
            <person name="Alikhan N.F."/>
            <person name="Baker D."/>
            <person name="Gharbi K."/>
            <person name="Hall N."/>
            <person name="Watson M."/>
            <person name="Adriaenssens E.M."/>
            <person name="Foster-Nyarko E."/>
            <person name="Jarju S."/>
            <person name="Secka A."/>
            <person name="Antonio M."/>
            <person name="Oren A."/>
            <person name="Chaudhuri R.R."/>
            <person name="La Ragione R."/>
            <person name="Hildebrand F."/>
            <person name="Pallen M.J."/>
        </authorList>
    </citation>
    <scope>NUCLEOTIDE SEQUENCE</scope>
    <source>
        <strain evidence="1">CHK171-7178</strain>
    </source>
</reference>
<accession>A0A921FZZ4</accession>
<proteinExistence type="predicted"/>
<dbReference type="Pfam" id="PF00300">
    <property type="entry name" value="His_Phos_1"/>
    <property type="match status" value="1"/>
</dbReference>
<dbReference type="InterPro" id="IPR029033">
    <property type="entry name" value="His_PPase_superfam"/>
</dbReference>
<protein>
    <submittedName>
        <fullName evidence="1">Histidine phosphatase family protein</fullName>
    </submittedName>
</protein>
<dbReference type="CDD" id="cd07040">
    <property type="entry name" value="HP"/>
    <property type="match status" value="1"/>
</dbReference>
<evidence type="ECO:0000313" key="2">
    <source>
        <dbReference type="Proteomes" id="UP000698173"/>
    </source>
</evidence>
<dbReference type="AlphaFoldDB" id="A0A921FZZ4"/>
<name>A0A921FZZ4_SPOPS</name>
<sequence length="64" mass="7519">MKRLYGIHKRIQGWSDPELTKRGVKRAVAFGERIKKIDFTAIYSSPSNRTALSTYLIRQRFTLF</sequence>
<dbReference type="SUPFAM" id="SSF53254">
    <property type="entry name" value="Phosphoglycerate mutase-like"/>
    <property type="match status" value="1"/>
</dbReference>
<organism evidence="1 2">
    <name type="scientific">Sporosarcina psychrophila</name>
    <name type="common">Bacillus psychrophilus</name>
    <dbReference type="NCBI Taxonomy" id="1476"/>
    <lineage>
        <taxon>Bacteria</taxon>
        <taxon>Bacillati</taxon>
        <taxon>Bacillota</taxon>
        <taxon>Bacilli</taxon>
        <taxon>Bacillales</taxon>
        <taxon>Caryophanaceae</taxon>
        <taxon>Sporosarcina</taxon>
    </lineage>
</organism>
<gene>
    <name evidence="1" type="ORF">K8V56_10460</name>
</gene>
<comment type="caution">
    <text evidence="1">The sequence shown here is derived from an EMBL/GenBank/DDBJ whole genome shotgun (WGS) entry which is preliminary data.</text>
</comment>
<dbReference type="Proteomes" id="UP000698173">
    <property type="component" value="Unassembled WGS sequence"/>
</dbReference>
<dbReference type="Gene3D" id="3.40.50.1240">
    <property type="entry name" value="Phosphoglycerate mutase-like"/>
    <property type="match status" value="1"/>
</dbReference>
<evidence type="ECO:0000313" key="1">
    <source>
        <dbReference type="EMBL" id="HJF32181.1"/>
    </source>
</evidence>
<dbReference type="InterPro" id="IPR013078">
    <property type="entry name" value="His_Pase_superF_clade-1"/>
</dbReference>